<dbReference type="CDD" id="cd09113">
    <property type="entry name" value="PLDc_ymdC_like_2"/>
    <property type="match status" value="1"/>
</dbReference>
<evidence type="ECO:0000313" key="2">
    <source>
        <dbReference type="EMBL" id="MDE5414557.1"/>
    </source>
</evidence>
<keyword evidence="3" id="KW-1185">Reference proteome</keyword>
<dbReference type="PANTHER" id="PTHR21248:SF12">
    <property type="entry name" value="CARDIOLIPIN SYNTHASE C"/>
    <property type="match status" value="1"/>
</dbReference>
<dbReference type="SMART" id="SM00155">
    <property type="entry name" value="PLDc"/>
    <property type="match status" value="2"/>
</dbReference>
<accession>A0ABT5VGV3</accession>
<comment type="caution">
    <text evidence="2">The sequence shown here is derived from an EMBL/GenBank/DDBJ whole genome shotgun (WGS) entry which is preliminary data.</text>
</comment>
<feature type="domain" description="PLD phosphodiesterase" evidence="1">
    <location>
        <begin position="341"/>
        <end position="368"/>
    </location>
</feature>
<proteinExistence type="predicted"/>
<dbReference type="Proteomes" id="UP001148125">
    <property type="component" value="Unassembled WGS sequence"/>
</dbReference>
<feature type="domain" description="PLD phosphodiesterase" evidence="1">
    <location>
        <begin position="117"/>
        <end position="144"/>
    </location>
</feature>
<dbReference type="PANTHER" id="PTHR21248">
    <property type="entry name" value="CARDIOLIPIN SYNTHASE"/>
    <property type="match status" value="1"/>
</dbReference>
<protein>
    <submittedName>
        <fullName evidence="2">Phospholipase D family protein</fullName>
    </submittedName>
</protein>
<dbReference type="CDD" id="cd09111">
    <property type="entry name" value="PLDc_ymdC_like_1"/>
    <property type="match status" value="1"/>
</dbReference>
<dbReference type="PROSITE" id="PS50035">
    <property type="entry name" value="PLD"/>
    <property type="match status" value="2"/>
</dbReference>
<dbReference type="SUPFAM" id="SSF56024">
    <property type="entry name" value="Phospholipase D/nuclease"/>
    <property type="match status" value="2"/>
</dbReference>
<dbReference type="Pfam" id="PF13091">
    <property type="entry name" value="PLDc_2"/>
    <property type="match status" value="2"/>
</dbReference>
<dbReference type="Gene3D" id="3.30.870.10">
    <property type="entry name" value="Endonuclease Chain A"/>
    <property type="match status" value="2"/>
</dbReference>
<dbReference type="InterPro" id="IPR001736">
    <property type="entry name" value="PLipase_D/transphosphatidylase"/>
</dbReference>
<evidence type="ECO:0000313" key="3">
    <source>
        <dbReference type="Proteomes" id="UP001148125"/>
    </source>
</evidence>
<dbReference type="EMBL" id="JAOTPO010000009">
    <property type="protein sequence ID" value="MDE5414557.1"/>
    <property type="molecule type" value="Genomic_DNA"/>
</dbReference>
<evidence type="ECO:0000259" key="1">
    <source>
        <dbReference type="PROSITE" id="PS50035"/>
    </source>
</evidence>
<name>A0ABT5VGV3_9BACI</name>
<dbReference type="RefSeq" id="WP_275119169.1">
    <property type="nucleotide sequence ID" value="NZ_JAOTPO010000009.1"/>
</dbReference>
<organism evidence="2 3">
    <name type="scientific">Alkalihalobacterium chitinilyticum</name>
    <dbReference type="NCBI Taxonomy" id="2980103"/>
    <lineage>
        <taxon>Bacteria</taxon>
        <taxon>Bacillati</taxon>
        <taxon>Bacillota</taxon>
        <taxon>Bacilli</taxon>
        <taxon>Bacillales</taxon>
        <taxon>Bacillaceae</taxon>
        <taxon>Alkalihalobacterium</taxon>
    </lineage>
</organism>
<sequence>MNNLNVDRFYGDEHSQDRVALVEDPFDAGLARVNLIESANHSLDISYHVLHEGKASEVFFSSIISAADRGVQVRVLLDGVFHNLRGSMKDILYVFTDHPNIQLKFYEPLDLSRPWTWNNRLHDKLIIIDKKYAMIGGRNIGDKYFAPEGYEGASNDRDVVIINTNQNLFHESVTSQMKDYFDDVWDHEFSKVPLTQLSKRQEVAAKEKLNLLRHFPETFYSTYPEFIQKDMNWLEQSFPTNKITFIHNPISRMNKEPWVWYELTSLMEHAEKSILIQSPYIIPNHDMMKHLNEDVVTADEILMLTNSLAATSNMIAYSGYMKSREDIATYSTVDLYEFQSSTRQLHMKSFLFDSRISVVGSFNFDPRSTFLSTESMVVIDSVEFASALQDEVETVLTEQSLLVGSNGSYDRSSHVEAEHVSFFKAAITKMLSIPMRFFQYML</sequence>
<gene>
    <name evidence="2" type="ORF">N7Z68_14350</name>
</gene>
<reference evidence="2" key="1">
    <citation type="submission" date="2024-05" db="EMBL/GenBank/DDBJ databases">
        <title>Alkalihalobacillus sp. strain MEB203 novel alkaliphilic bacterium from Lonar Lake, India.</title>
        <authorList>
            <person name="Joshi A."/>
            <person name="Thite S."/>
            <person name="Mengade P."/>
        </authorList>
    </citation>
    <scope>NUCLEOTIDE SEQUENCE</scope>
    <source>
        <strain evidence="2">MEB 203</strain>
    </source>
</reference>
<dbReference type="InterPro" id="IPR025202">
    <property type="entry name" value="PLD-like_dom"/>
</dbReference>